<gene>
    <name evidence="2" type="ORF">G5V58_17150</name>
</gene>
<evidence type="ECO:0000313" key="3">
    <source>
        <dbReference type="Proteomes" id="UP000502996"/>
    </source>
</evidence>
<name>A0A6G6WGD3_9ACTN</name>
<sequence>MSIKSPIEAMYVAGKQDIPAEAELVSGIANRLYDHLQSLDVQAARAGDPAIMRSMLSIGGQVYDVMRGTVVSLDHCASSIIKTADDFVATDEDAASDYQHLGTGLKTLDVPTHQVPPALPDPSQPGAVDPNQPTRMGQGDFQPHDPVVIGSTPDPVDPDTDHDQRDQTEQQDQQQTPVVPPVVER</sequence>
<dbReference type="AlphaFoldDB" id="A0A6G6WGD3"/>
<dbReference type="RefSeq" id="WP_165235375.1">
    <property type="nucleotide sequence ID" value="NZ_CP049257.1"/>
</dbReference>
<feature type="region of interest" description="Disordered" evidence="1">
    <location>
        <begin position="108"/>
        <end position="185"/>
    </location>
</feature>
<reference evidence="2 3" key="1">
    <citation type="submission" date="2020-02" db="EMBL/GenBank/DDBJ databases">
        <title>Full genome sequence of Nocardioides sp. R-3366.</title>
        <authorList>
            <person name="Im W.-T."/>
        </authorList>
    </citation>
    <scope>NUCLEOTIDE SEQUENCE [LARGE SCALE GENOMIC DNA]</scope>
    <source>
        <strain evidence="2 3">R-3366</strain>
    </source>
</reference>
<protein>
    <submittedName>
        <fullName evidence="2">Uncharacterized protein</fullName>
    </submittedName>
</protein>
<organism evidence="2 3">
    <name type="scientific">Nocardioides anomalus</name>
    <dbReference type="NCBI Taxonomy" id="2712223"/>
    <lineage>
        <taxon>Bacteria</taxon>
        <taxon>Bacillati</taxon>
        <taxon>Actinomycetota</taxon>
        <taxon>Actinomycetes</taxon>
        <taxon>Propionibacteriales</taxon>
        <taxon>Nocardioidaceae</taxon>
        <taxon>Nocardioides</taxon>
    </lineage>
</organism>
<evidence type="ECO:0000256" key="1">
    <source>
        <dbReference type="SAM" id="MobiDB-lite"/>
    </source>
</evidence>
<dbReference type="KEGG" id="nano:G5V58_17150"/>
<proteinExistence type="predicted"/>
<dbReference type="EMBL" id="CP049257">
    <property type="protein sequence ID" value="QIG44269.1"/>
    <property type="molecule type" value="Genomic_DNA"/>
</dbReference>
<evidence type="ECO:0000313" key="2">
    <source>
        <dbReference type="EMBL" id="QIG44269.1"/>
    </source>
</evidence>
<accession>A0A6G6WGD3</accession>
<keyword evidence="3" id="KW-1185">Reference proteome</keyword>
<feature type="compositionally biased region" description="Basic and acidic residues" evidence="1">
    <location>
        <begin position="159"/>
        <end position="168"/>
    </location>
</feature>
<dbReference type="Proteomes" id="UP000502996">
    <property type="component" value="Chromosome"/>
</dbReference>